<dbReference type="EMBL" id="VEVO01000007">
    <property type="protein sequence ID" value="KAF0040057.1"/>
    <property type="molecule type" value="Genomic_DNA"/>
</dbReference>
<feature type="compositionally biased region" description="Polar residues" evidence="1">
    <location>
        <begin position="68"/>
        <end position="78"/>
    </location>
</feature>
<gene>
    <name evidence="2" type="ORF">F2P81_008292</name>
</gene>
<dbReference type="Proteomes" id="UP000438429">
    <property type="component" value="Unassembled WGS sequence"/>
</dbReference>
<evidence type="ECO:0000313" key="3">
    <source>
        <dbReference type="Proteomes" id="UP000438429"/>
    </source>
</evidence>
<feature type="compositionally biased region" description="Polar residues" evidence="1">
    <location>
        <begin position="1"/>
        <end position="23"/>
    </location>
</feature>
<accession>A0A6A4T1W1</accession>
<evidence type="ECO:0000313" key="2">
    <source>
        <dbReference type="EMBL" id="KAF0040057.1"/>
    </source>
</evidence>
<name>A0A6A4T1W1_SCOMX</name>
<feature type="region of interest" description="Disordered" evidence="1">
    <location>
        <begin position="48"/>
        <end position="110"/>
    </location>
</feature>
<reference evidence="2 3" key="1">
    <citation type="submission" date="2019-06" db="EMBL/GenBank/DDBJ databases">
        <title>Draft genomes of female and male turbot (Scophthalmus maximus).</title>
        <authorList>
            <person name="Xu H."/>
            <person name="Xu X.-W."/>
            <person name="Shao C."/>
            <person name="Chen S."/>
        </authorList>
    </citation>
    <scope>NUCLEOTIDE SEQUENCE [LARGE SCALE GENOMIC DNA]</scope>
    <source>
        <strain evidence="2">Ysfricsl-2016a</strain>
        <tissue evidence="2">Blood</tissue>
    </source>
</reference>
<feature type="region of interest" description="Disordered" evidence="1">
    <location>
        <begin position="1"/>
        <end position="26"/>
    </location>
</feature>
<comment type="caution">
    <text evidence="2">The sequence shown here is derived from an EMBL/GenBank/DDBJ whole genome shotgun (WGS) entry which is preliminary data.</text>
</comment>
<feature type="compositionally biased region" description="Basic and acidic residues" evidence="1">
    <location>
        <begin position="79"/>
        <end position="92"/>
    </location>
</feature>
<evidence type="ECO:0000256" key="1">
    <source>
        <dbReference type="SAM" id="MobiDB-lite"/>
    </source>
</evidence>
<organism evidence="2 3">
    <name type="scientific">Scophthalmus maximus</name>
    <name type="common">Turbot</name>
    <name type="synonym">Psetta maxima</name>
    <dbReference type="NCBI Taxonomy" id="52904"/>
    <lineage>
        <taxon>Eukaryota</taxon>
        <taxon>Metazoa</taxon>
        <taxon>Chordata</taxon>
        <taxon>Craniata</taxon>
        <taxon>Vertebrata</taxon>
        <taxon>Euteleostomi</taxon>
        <taxon>Actinopterygii</taxon>
        <taxon>Neopterygii</taxon>
        <taxon>Teleostei</taxon>
        <taxon>Neoteleostei</taxon>
        <taxon>Acanthomorphata</taxon>
        <taxon>Carangaria</taxon>
        <taxon>Pleuronectiformes</taxon>
        <taxon>Pleuronectoidei</taxon>
        <taxon>Scophthalmidae</taxon>
        <taxon>Scophthalmus</taxon>
    </lineage>
</organism>
<dbReference type="AlphaFoldDB" id="A0A6A4T1W1"/>
<sequence>MTLPVTQQHIPTSGYDSSKSQNAGPDLCSFPVAPIFDAPDFVWIAASGQPGQSVTRGRSAETVDTAKLSVTQRSSGEQTLHDLRAARPHDSRASGAESPRRPTPLHFPGA</sequence>
<protein>
    <submittedName>
        <fullName evidence="2">Uncharacterized protein</fullName>
    </submittedName>
</protein>
<proteinExistence type="predicted"/>